<keyword evidence="2" id="KW-1185">Reference proteome</keyword>
<dbReference type="SUPFAM" id="SSF54001">
    <property type="entry name" value="Cysteine proteinases"/>
    <property type="match status" value="1"/>
</dbReference>
<evidence type="ECO:0000313" key="2">
    <source>
        <dbReference type="Proteomes" id="UP000041254"/>
    </source>
</evidence>
<reference evidence="1 2" key="1">
    <citation type="submission" date="2014-11" db="EMBL/GenBank/DDBJ databases">
        <authorList>
            <person name="Zhu J."/>
            <person name="Qi W."/>
            <person name="Song R."/>
        </authorList>
    </citation>
    <scope>NUCLEOTIDE SEQUENCE [LARGE SCALE GENOMIC DNA]</scope>
</reference>
<dbReference type="PhylomeDB" id="A0A0G4ES01"/>
<dbReference type="InterPro" id="IPR038765">
    <property type="entry name" value="Papain-like_cys_pep_sf"/>
</dbReference>
<dbReference type="InParanoid" id="A0A0G4ES01"/>
<proteinExistence type="predicted"/>
<organism evidence="1 2">
    <name type="scientific">Vitrella brassicaformis (strain CCMP3155)</name>
    <dbReference type="NCBI Taxonomy" id="1169540"/>
    <lineage>
        <taxon>Eukaryota</taxon>
        <taxon>Sar</taxon>
        <taxon>Alveolata</taxon>
        <taxon>Colpodellida</taxon>
        <taxon>Vitrellaceae</taxon>
        <taxon>Vitrella</taxon>
    </lineage>
</organism>
<evidence type="ECO:0008006" key="3">
    <source>
        <dbReference type="Google" id="ProtNLM"/>
    </source>
</evidence>
<dbReference type="Gene3D" id="3.90.70.10">
    <property type="entry name" value="Cysteine proteinases"/>
    <property type="match status" value="2"/>
</dbReference>
<dbReference type="VEuPathDB" id="CryptoDB:Vbra_12909"/>
<evidence type="ECO:0000313" key="1">
    <source>
        <dbReference type="EMBL" id="CEM00640.1"/>
    </source>
</evidence>
<protein>
    <recommendedName>
        <fullName evidence="3">Peptidase C1A papain C-terminal domain-containing protein</fullName>
    </recommendedName>
</protein>
<sequence length="184" mass="20448">MSRLRPPEDLPVSYDCHSSCHLALGGVIHEPVDQQNRNTCWLHAAATAFKCKAVLSGCRVEDISELNCLCSEERLLRLCGVSAQAGGDPAHALECLTGTPPSRLGHGLEPYERVKEICRWMMREGPVVVASFRPPDDFIGSSTQPYDCRSGRTTFRDGNSPHAVVSYGWRKTEHGIWVWRVKNS</sequence>
<gene>
    <name evidence="1" type="ORF">Vbra_12909</name>
</gene>
<dbReference type="Proteomes" id="UP000041254">
    <property type="component" value="Unassembled WGS sequence"/>
</dbReference>
<name>A0A0G4ES01_VITBC</name>
<dbReference type="AlphaFoldDB" id="A0A0G4ES01"/>
<dbReference type="EMBL" id="CDMY01000295">
    <property type="protein sequence ID" value="CEM00640.1"/>
    <property type="molecule type" value="Genomic_DNA"/>
</dbReference>
<accession>A0A0G4ES01</accession>